<evidence type="ECO:0000256" key="1">
    <source>
        <dbReference type="SAM" id="MobiDB-lite"/>
    </source>
</evidence>
<feature type="compositionally biased region" description="Basic residues" evidence="1">
    <location>
        <begin position="126"/>
        <end position="136"/>
    </location>
</feature>
<evidence type="ECO:0000313" key="3">
    <source>
        <dbReference type="EMBL" id="GMA88325.1"/>
    </source>
</evidence>
<proteinExistence type="predicted"/>
<protein>
    <recommendedName>
        <fullName evidence="2">Dyp-type peroxidase N-terminal domain-containing protein</fullName>
    </recommendedName>
</protein>
<dbReference type="EMBL" id="BSUZ01000001">
    <property type="protein sequence ID" value="GMA88325.1"/>
    <property type="molecule type" value="Genomic_DNA"/>
</dbReference>
<dbReference type="InterPro" id="IPR048327">
    <property type="entry name" value="Dyp_perox_N"/>
</dbReference>
<keyword evidence="4" id="KW-1185">Reference proteome</keyword>
<gene>
    <name evidence="3" type="ORF">GCM10025868_35750</name>
</gene>
<feature type="region of interest" description="Disordered" evidence="1">
    <location>
        <begin position="65"/>
        <end position="156"/>
    </location>
</feature>
<feature type="domain" description="Dyp-type peroxidase N-terminal" evidence="2">
    <location>
        <begin position="1"/>
        <end position="81"/>
    </location>
</feature>
<organism evidence="3 4">
    <name type="scientific">Angustibacter aerolatus</name>
    <dbReference type="NCBI Taxonomy" id="1162965"/>
    <lineage>
        <taxon>Bacteria</taxon>
        <taxon>Bacillati</taxon>
        <taxon>Actinomycetota</taxon>
        <taxon>Actinomycetes</taxon>
        <taxon>Kineosporiales</taxon>
        <taxon>Kineosporiaceae</taxon>
    </lineage>
</organism>
<reference evidence="4" key="1">
    <citation type="journal article" date="2019" name="Int. J. Syst. Evol. Microbiol.">
        <title>The Global Catalogue of Microorganisms (GCM) 10K type strain sequencing project: providing services to taxonomists for standard genome sequencing and annotation.</title>
        <authorList>
            <consortium name="The Broad Institute Genomics Platform"/>
            <consortium name="The Broad Institute Genome Sequencing Center for Infectious Disease"/>
            <person name="Wu L."/>
            <person name="Ma J."/>
        </authorList>
    </citation>
    <scope>NUCLEOTIDE SEQUENCE [LARGE SCALE GENOMIC DNA]</scope>
    <source>
        <strain evidence="4">NBRC 108730</strain>
    </source>
</reference>
<dbReference type="Proteomes" id="UP001157017">
    <property type="component" value="Unassembled WGS sequence"/>
</dbReference>
<comment type="caution">
    <text evidence="3">The sequence shown here is derived from an EMBL/GenBank/DDBJ whole genome shotgun (WGS) entry which is preliminary data.</text>
</comment>
<evidence type="ECO:0000259" key="2">
    <source>
        <dbReference type="Pfam" id="PF04261"/>
    </source>
</evidence>
<evidence type="ECO:0000313" key="4">
    <source>
        <dbReference type="Proteomes" id="UP001157017"/>
    </source>
</evidence>
<feature type="compositionally biased region" description="Low complexity" evidence="1">
    <location>
        <begin position="143"/>
        <end position="156"/>
    </location>
</feature>
<accession>A0ABQ6JM56</accession>
<dbReference type="InterPro" id="IPR011008">
    <property type="entry name" value="Dimeric_a/b-barrel"/>
</dbReference>
<feature type="compositionally biased region" description="Low complexity" evidence="1">
    <location>
        <begin position="65"/>
        <end position="75"/>
    </location>
</feature>
<dbReference type="SUPFAM" id="SSF54909">
    <property type="entry name" value="Dimeric alpha+beta barrel"/>
    <property type="match status" value="1"/>
</dbReference>
<sequence>MLTEWSQAAVAMTRGVRVPGDSVTPALPPADTGEAVGLPASALTVTVGFGPDLFDHRFGLAAKRPSRLAPLPALPGDEPAAAAHRRRPGDPGLLARPAGRLPRHPQPGPHRQRRGGPALDAWASVARRRPPARRPPRATSWGSRTAPATSRPRTPT</sequence>
<dbReference type="Pfam" id="PF04261">
    <property type="entry name" value="Dyp_perox_N"/>
    <property type="match status" value="1"/>
</dbReference>
<name>A0ABQ6JM56_9ACTN</name>